<keyword evidence="5" id="KW-0963">Cytoplasm</keyword>
<evidence type="ECO:0000256" key="8">
    <source>
        <dbReference type="ARBA" id="ARBA00022759"/>
    </source>
</evidence>
<dbReference type="SUPFAM" id="SSF53098">
    <property type="entry name" value="Ribonuclease H-like"/>
    <property type="match status" value="1"/>
</dbReference>
<comment type="subcellular location">
    <subcellularLocation>
        <location evidence="3">Cytoplasm</location>
    </subcellularLocation>
</comment>
<feature type="binding site" evidence="10">
    <location>
        <position position="117"/>
    </location>
    <ligand>
        <name>a divalent metal cation</name>
        <dbReference type="ChEBI" id="CHEBI:60240"/>
    </ligand>
</feature>
<comment type="similarity">
    <text evidence="4">Belongs to the RNase HII family. RnhC subfamily.</text>
</comment>
<dbReference type="STRING" id="459349.CLOAM1706"/>
<dbReference type="InterPro" id="IPR036397">
    <property type="entry name" value="RNaseH_sf"/>
</dbReference>
<feature type="domain" description="RNase H type-2" evidence="12">
    <location>
        <begin position="110"/>
        <end position="327"/>
    </location>
</feature>
<dbReference type="GO" id="GO:0005737">
    <property type="term" value="C:cytoplasm"/>
    <property type="evidence" value="ECO:0007669"/>
    <property type="project" value="UniProtKB-SubCell"/>
</dbReference>
<organism evidence="13 14">
    <name type="scientific">Cloacimonas acidaminovorans (strain Evry)</name>
    <dbReference type="NCBI Taxonomy" id="459349"/>
    <lineage>
        <taxon>Bacteria</taxon>
        <taxon>Pseudomonadati</taxon>
        <taxon>Candidatus Cloacimonadota</taxon>
        <taxon>Candidatus Cloacimonadia</taxon>
        <taxon>Candidatus Cloacimonadales</taxon>
        <taxon>Candidatus Cloacimonadaceae</taxon>
        <taxon>Candidatus Cloacimonas</taxon>
    </lineage>
</organism>
<dbReference type="GO" id="GO:0006298">
    <property type="term" value="P:mismatch repair"/>
    <property type="evidence" value="ECO:0007669"/>
    <property type="project" value="TreeGrafter"/>
</dbReference>
<dbReference type="PROSITE" id="PS51975">
    <property type="entry name" value="RNASE_H_2"/>
    <property type="match status" value="1"/>
</dbReference>
<dbReference type="GO" id="GO:0004523">
    <property type="term" value="F:RNA-DNA hybrid ribonuclease activity"/>
    <property type="evidence" value="ECO:0007669"/>
    <property type="project" value="UniProtKB-UniRule"/>
</dbReference>
<evidence type="ECO:0000256" key="10">
    <source>
        <dbReference type="PROSITE-ProRule" id="PRU01319"/>
    </source>
</evidence>
<dbReference type="eggNOG" id="COG1039">
    <property type="taxonomic scope" value="Bacteria"/>
</dbReference>
<feature type="binding site" evidence="10">
    <location>
        <position position="225"/>
    </location>
    <ligand>
        <name>a divalent metal cation</name>
        <dbReference type="ChEBI" id="CHEBI:60240"/>
    </ligand>
</feature>
<dbReference type="EMBL" id="CU466930">
    <property type="protein sequence ID" value="CAO81542.1"/>
    <property type="molecule type" value="Genomic_DNA"/>
</dbReference>
<protein>
    <recommendedName>
        <fullName evidence="11">Ribonuclease</fullName>
        <ecNumber evidence="11">3.1.26.4</ecNumber>
    </recommendedName>
</protein>
<dbReference type="EC" id="3.1.26.4" evidence="11"/>
<dbReference type="InterPro" id="IPR024567">
    <property type="entry name" value="RNase_HII/HIII_dom"/>
</dbReference>
<proteinExistence type="inferred from homology"/>
<gene>
    <name evidence="13" type="ordered locus">CLOAM1706</name>
</gene>
<dbReference type="Gene3D" id="3.30.420.10">
    <property type="entry name" value="Ribonuclease H-like superfamily/Ribonuclease H"/>
    <property type="match status" value="1"/>
</dbReference>
<dbReference type="InterPro" id="IPR012337">
    <property type="entry name" value="RNaseH-like_sf"/>
</dbReference>
<keyword evidence="14" id="KW-1185">Reference proteome</keyword>
<evidence type="ECO:0000259" key="12">
    <source>
        <dbReference type="PROSITE" id="PS51975"/>
    </source>
</evidence>
<evidence type="ECO:0000256" key="2">
    <source>
        <dbReference type="ARBA" id="ARBA00004065"/>
    </source>
</evidence>
<sequence>MFVAPFLQLAKCLKSQKIMHKELENYLSHLLPELQKTGISIDEQIEIPYGVQLKVSRHNYKSILNIYYSQKKGISPVPTGNNNPLKKLLWDLCRLQEELKLDMPPMHTWNAWIGSDECGKGDYFGPLVVCAFAYKRDSENEFKNVGVKDSKKLNSEEIKRIAQYLYKNYANCIHCIVIKPVKYNELIAKFKAQKKNLNDLLAWLHSTAIIALQKNHPESQGVLVDQFSVSHKTKYALQEKQFPLPCIERTGAEIDPAVAAASIIARYQFLEAFEAMRKFYQLNFPQGANGNVIKYAQDFIKQYSEKRLGEVAKLHFKTTNQIENLPE</sequence>
<dbReference type="GO" id="GO:0003723">
    <property type="term" value="F:RNA binding"/>
    <property type="evidence" value="ECO:0007669"/>
    <property type="project" value="UniProtKB-UniRule"/>
</dbReference>
<dbReference type="HOGENOM" id="CLU_059546_3_0_0"/>
<evidence type="ECO:0000256" key="6">
    <source>
        <dbReference type="ARBA" id="ARBA00022722"/>
    </source>
</evidence>
<accession>B0VJ99</accession>
<evidence type="ECO:0000313" key="14">
    <source>
        <dbReference type="Proteomes" id="UP000002019"/>
    </source>
</evidence>
<dbReference type="GO" id="GO:0043137">
    <property type="term" value="P:DNA replication, removal of RNA primer"/>
    <property type="evidence" value="ECO:0007669"/>
    <property type="project" value="TreeGrafter"/>
</dbReference>
<dbReference type="InterPro" id="IPR001352">
    <property type="entry name" value="RNase_HII/HIII"/>
</dbReference>
<dbReference type="PANTHER" id="PTHR10954">
    <property type="entry name" value="RIBONUCLEASE H2 SUBUNIT A"/>
    <property type="match status" value="1"/>
</dbReference>
<name>B0VJ99_CLOAI</name>
<comment type="function">
    <text evidence="2 11">Endonuclease that specifically degrades the RNA of RNA-DNA hybrids.</text>
</comment>
<evidence type="ECO:0000256" key="4">
    <source>
        <dbReference type="ARBA" id="ARBA00008378"/>
    </source>
</evidence>
<dbReference type="GO" id="GO:0032299">
    <property type="term" value="C:ribonuclease H2 complex"/>
    <property type="evidence" value="ECO:0007669"/>
    <property type="project" value="TreeGrafter"/>
</dbReference>
<dbReference type="GO" id="GO:0046872">
    <property type="term" value="F:metal ion binding"/>
    <property type="evidence" value="ECO:0007669"/>
    <property type="project" value="UniProtKB-KW"/>
</dbReference>
<keyword evidence="7 10" id="KW-0479">Metal-binding</keyword>
<keyword evidence="8 10" id="KW-0255">Endonuclease</keyword>
<dbReference type="Proteomes" id="UP000002019">
    <property type="component" value="Chromosome"/>
</dbReference>
<dbReference type="CDD" id="cd06590">
    <property type="entry name" value="RNase_HII_bacteria_HIII_like"/>
    <property type="match status" value="1"/>
</dbReference>
<feature type="binding site" evidence="10">
    <location>
        <position position="116"/>
    </location>
    <ligand>
        <name>a divalent metal cation</name>
        <dbReference type="ChEBI" id="CHEBI:60240"/>
    </ligand>
</feature>
<dbReference type="Pfam" id="PF01351">
    <property type="entry name" value="RNase_HII"/>
    <property type="match status" value="1"/>
</dbReference>
<evidence type="ECO:0000256" key="7">
    <source>
        <dbReference type="ARBA" id="ARBA00022723"/>
    </source>
</evidence>
<dbReference type="KEGG" id="caci:CLOAM1706"/>
<comment type="catalytic activity">
    <reaction evidence="1 10 11">
        <text>Endonucleolytic cleavage to 5'-phosphomonoester.</text>
        <dbReference type="EC" id="3.1.26.4"/>
    </reaction>
</comment>
<evidence type="ECO:0000256" key="11">
    <source>
        <dbReference type="RuleBase" id="RU003515"/>
    </source>
</evidence>
<evidence type="ECO:0000313" key="13">
    <source>
        <dbReference type="EMBL" id="CAO81542.1"/>
    </source>
</evidence>
<dbReference type="PANTHER" id="PTHR10954:SF23">
    <property type="entry name" value="RIBONUCLEASE"/>
    <property type="match status" value="1"/>
</dbReference>
<keyword evidence="6 10" id="KW-0540">Nuclease</keyword>
<dbReference type="AlphaFoldDB" id="B0VJ99"/>
<keyword evidence="9 10" id="KW-0378">Hydrolase</keyword>
<reference evidence="13 14" key="1">
    <citation type="journal article" date="2008" name="J. Bacteriol.">
        <title>'Candidatus Cloacamonas acidaminovorans': genome sequence reconstruction provides a first glimpse of a new bacterial division.</title>
        <authorList>
            <person name="Pelletier E."/>
            <person name="Kreimeyer A."/>
            <person name="Bocs S."/>
            <person name="Rouy Z."/>
            <person name="Gyapay G."/>
            <person name="Chouari R."/>
            <person name="Riviere D."/>
            <person name="Ganesan A."/>
            <person name="Daegelen P."/>
            <person name="Sghir A."/>
            <person name="Cohen G.N."/>
            <person name="Medigue C."/>
            <person name="Weissenbach J."/>
            <person name="Le Paslier D."/>
        </authorList>
    </citation>
    <scope>NUCLEOTIDE SEQUENCE [LARGE SCALE GENOMIC DNA]</scope>
    <source>
        <strain evidence="14">Evry</strain>
    </source>
</reference>
<evidence type="ECO:0000256" key="1">
    <source>
        <dbReference type="ARBA" id="ARBA00000077"/>
    </source>
</evidence>
<evidence type="ECO:0000256" key="5">
    <source>
        <dbReference type="ARBA" id="ARBA00022490"/>
    </source>
</evidence>
<evidence type="ECO:0000256" key="9">
    <source>
        <dbReference type="ARBA" id="ARBA00022801"/>
    </source>
</evidence>
<evidence type="ECO:0000256" key="3">
    <source>
        <dbReference type="ARBA" id="ARBA00004496"/>
    </source>
</evidence>
<comment type="cofactor">
    <cofactor evidence="10">
        <name>Mn(2+)</name>
        <dbReference type="ChEBI" id="CHEBI:29035"/>
    </cofactor>
    <cofactor evidence="10">
        <name>Mg(2+)</name>
        <dbReference type="ChEBI" id="CHEBI:18420"/>
    </cofactor>
    <text evidence="10">Manganese or magnesium. Binds 1 divalent metal ion per monomer in the absence of substrate. May bind a second metal ion after substrate binding.</text>
</comment>